<gene>
    <name evidence="1" type="ORF">F4694_001653</name>
</gene>
<dbReference type="Pfam" id="PF14164">
    <property type="entry name" value="YqzH"/>
    <property type="match status" value="1"/>
</dbReference>
<evidence type="ECO:0000313" key="2">
    <source>
        <dbReference type="Proteomes" id="UP000548423"/>
    </source>
</evidence>
<proteinExistence type="predicted"/>
<reference evidence="2" key="1">
    <citation type="submission" date="2020-07" db="EMBL/GenBank/DDBJ databases">
        <authorList>
            <person name="Partida-Martinez L."/>
            <person name="Huntemann M."/>
            <person name="Clum A."/>
            <person name="Wang J."/>
            <person name="Palaniappan K."/>
            <person name="Ritter S."/>
            <person name="Chen I.-M."/>
            <person name="Stamatis D."/>
            <person name="Reddy T."/>
            <person name="O'Malley R."/>
            <person name="Daum C."/>
            <person name="Shapiro N."/>
            <person name="Ivanova N."/>
            <person name="Kyrpides N."/>
            <person name="Woyke T."/>
        </authorList>
    </citation>
    <scope>NUCLEOTIDE SEQUENCE [LARGE SCALE GENOMIC DNA]</scope>
    <source>
        <strain evidence="2">AT2.8</strain>
    </source>
</reference>
<evidence type="ECO:0000313" key="1">
    <source>
        <dbReference type="EMBL" id="NYE04904.1"/>
    </source>
</evidence>
<sequence>MEKKLILKMIKNCFKQYYSEIDSLPMSSSDLEALAERIIQIKVEQPAVDLYEAVNDTVYEFLTG</sequence>
<reference evidence="2" key="2">
    <citation type="submission" date="2020-08" db="EMBL/GenBank/DDBJ databases">
        <title>The Agave Microbiome: Exploring the role of microbial communities in plant adaptations to desert environments.</title>
        <authorList>
            <person name="Partida-Martinez L.P."/>
        </authorList>
    </citation>
    <scope>NUCLEOTIDE SEQUENCE [LARGE SCALE GENOMIC DNA]</scope>
    <source>
        <strain evidence="2">AT2.8</strain>
    </source>
</reference>
<dbReference type="EMBL" id="JACCBX010000003">
    <property type="protein sequence ID" value="NYE04904.1"/>
    <property type="molecule type" value="Genomic_DNA"/>
</dbReference>
<protein>
    <submittedName>
        <fullName evidence="1">Uncharacterized protein</fullName>
    </submittedName>
</protein>
<dbReference type="InterPro" id="IPR025546">
    <property type="entry name" value="YqzH"/>
</dbReference>
<comment type="caution">
    <text evidence="1">The sequence shown here is derived from an EMBL/GenBank/DDBJ whole genome shotgun (WGS) entry which is preliminary data.</text>
</comment>
<organism evidence="1 2">
    <name type="scientific">Neobacillus niacini</name>
    <dbReference type="NCBI Taxonomy" id="86668"/>
    <lineage>
        <taxon>Bacteria</taxon>
        <taxon>Bacillati</taxon>
        <taxon>Bacillota</taxon>
        <taxon>Bacilli</taxon>
        <taxon>Bacillales</taxon>
        <taxon>Bacillaceae</taxon>
        <taxon>Neobacillus</taxon>
    </lineage>
</organism>
<name>A0A852TC58_9BACI</name>
<dbReference type="Proteomes" id="UP000548423">
    <property type="component" value="Unassembled WGS sequence"/>
</dbReference>
<accession>A0A852TC58</accession>
<dbReference type="AlphaFoldDB" id="A0A852TC58"/>